<dbReference type="SUPFAM" id="SSF53756">
    <property type="entry name" value="UDP-Glycosyltransferase/glycogen phosphorylase"/>
    <property type="match status" value="1"/>
</dbReference>
<organism evidence="1 2">
    <name type="scientific">Pseudomonas gingeri</name>
    <dbReference type="NCBI Taxonomy" id="117681"/>
    <lineage>
        <taxon>Bacteria</taxon>
        <taxon>Pseudomonadati</taxon>
        <taxon>Pseudomonadota</taxon>
        <taxon>Gammaproteobacteria</taxon>
        <taxon>Pseudomonadales</taxon>
        <taxon>Pseudomonadaceae</taxon>
        <taxon>Pseudomonas</taxon>
    </lineage>
</organism>
<dbReference type="AlphaFoldDB" id="A0A7Y7X8U9"/>
<dbReference type="Gene3D" id="3.40.50.2000">
    <property type="entry name" value="Glycogen Phosphorylase B"/>
    <property type="match status" value="1"/>
</dbReference>
<name>A0A7Y7X8U9_9PSED</name>
<proteinExistence type="predicted"/>
<keyword evidence="1" id="KW-0808">Transferase</keyword>
<dbReference type="Proteomes" id="UP000539985">
    <property type="component" value="Unassembled WGS sequence"/>
</dbReference>
<dbReference type="GO" id="GO:0016740">
    <property type="term" value="F:transferase activity"/>
    <property type="evidence" value="ECO:0007669"/>
    <property type="project" value="UniProtKB-KW"/>
</dbReference>
<evidence type="ECO:0000313" key="2">
    <source>
        <dbReference type="Proteomes" id="UP000539985"/>
    </source>
</evidence>
<comment type="caution">
    <text evidence="1">The sequence shown here is derived from an EMBL/GenBank/DDBJ whole genome shotgun (WGS) entry which is preliminary data.</text>
</comment>
<protein>
    <submittedName>
        <fullName evidence="1">Glycosyl transferase</fullName>
    </submittedName>
</protein>
<reference evidence="1 2" key="1">
    <citation type="submission" date="2020-04" db="EMBL/GenBank/DDBJ databases">
        <title>Molecular characterization of pseudomonads from Agaricus bisporus reveal novel blotch 2 pathogens in Western Europe.</title>
        <authorList>
            <person name="Taparia T."/>
            <person name="Krijger M."/>
            <person name="Haynes E."/>
            <person name="Elpinstone J.G."/>
            <person name="Noble R."/>
            <person name="Van Der Wolf J."/>
        </authorList>
    </citation>
    <scope>NUCLEOTIDE SEQUENCE [LARGE SCALE GENOMIC DNA]</scope>
    <source>
        <strain evidence="1 2">H7001</strain>
    </source>
</reference>
<gene>
    <name evidence="1" type="ORF">HX882_04590</name>
</gene>
<sequence length="378" mass="42568">MRMIYLSPVPWASFSQRSHHFVAWYHEQTQAEILWIDPYPTRLPRQSDFKRKPAAQSAKELPPPQWLQVIKPKVLPIEPIPGSGFLQTLLWREVINKALAFAAEHPCMICVGKPSELALQLLERMPESYAIYDAMDDFPAFYKGLSRRSMAARERLLVERVSKILVSSTAIGKTLGVMTNNVELALNACDIQKLAPLESLVLDTKQQLLGYVGTIGSWFDWDLTIALAQANPDNRIQLIGPIFTPPPRPLPGNIELLPERPHAEAIAAMATFSVGLIPFKLSRLTASVDPIKYYEYRSLGLPVISTRFGEMALRDEDTAVWLIDENSDLRLTSRQALDYRCNFSRIQAFRQDNLWATRFSATRLLSDARAGAPPPPGC</sequence>
<dbReference type="EMBL" id="JACAQB010000003">
    <property type="protein sequence ID" value="NWB95170.1"/>
    <property type="molecule type" value="Genomic_DNA"/>
</dbReference>
<dbReference type="RefSeq" id="WP_177100231.1">
    <property type="nucleotide sequence ID" value="NZ_JACAQB010000003.1"/>
</dbReference>
<accession>A0A7Y7X8U9</accession>
<evidence type="ECO:0000313" key="1">
    <source>
        <dbReference type="EMBL" id="NWB95170.1"/>
    </source>
</evidence>